<organism evidence="1 2">
    <name type="scientific">Gordonia asplenii</name>
    <dbReference type="NCBI Taxonomy" id="2725283"/>
    <lineage>
        <taxon>Bacteria</taxon>
        <taxon>Bacillati</taxon>
        <taxon>Actinomycetota</taxon>
        <taxon>Actinomycetes</taxon>
        <taxon>Mycobacteriales</taxon>
        <taxon>Gordoniaceae</taxon>
        <taxon>Gordonia</taxon>
    </lineage>
</organism>
<dbReference type="Proteomes" id="UP000550729">
    <property type="component" value="Unassembled WGS sequence"/>
</dbReference>
<evidence type="ECO:0000313" key="2">
    <source>
        <dbReference type="Proteomes" id="UP000550729"/>
    </source>
</evidence>
<gene>
    <name evidence="1" type="ORF">HH308_04345</name>
</gene>
<proteinExistence type="predicted"/>
<dbReference type="EMBL" id="JABBNB010000003">
    <property type="protein sequence ID" value="NMO00442.1"/>
    <property type="molecule type" value="Genomic_DNA"/>
</dbReference>
<keyword evidence="2" id="KW-1185">Reference proteome</keyword>
<dbReference type="RefSeq" id="WP_170192937.1">
    <property type="nucleotide sequence ID" value="NZ_JABBNB010000003.1"/>
</dbReference>
<sequence>MATTFTADEIRELLGVLELRLRSVGVEAKLFVVGGAAMALAYDVTRVTGDIDGQFVPRDLVLEQARSVARERGLPDDWLNDAVTQMHMPPTADSHPHSMRIGQALTVEIASADYLLAMKAMSSRFSGGDLDDAVVLCRRLTITTTDEIETIVRRYFGTIGYFGAQELWFERIIDAL</sequence>
<comment type="caution">
    <text evidence="1">The sequence shown here is derived from an EMBL/GenBank/DDBJ whole genome shotgun (WGS) entry which is preliminary data.</text>
</comment>
<evidence type="ECO:0000313" key="1">
    <source>
        <dbReference type="EMBL" id="NMO00442.1"/>
    </source>
</evidence>
<evidence type="ECO:0008006" key="3">
    <source>
        <dbReference type="Google" id="ProtNLM"/>
    </source>
</evidence>
<reference evidence="1 2" key="1">
    <citation type="submission" date="2020-04" db="EMBL/GenBank/DDBJ databases">
        <title>Gordonia sp. nov. TBRC 11910.</title>
        <authorList>
            <person name="Suriyachadkun C."/>
        </authorList>
    </citation>
    <scope>NUCLEOTIDE SEQUENCE [LARGE SCALE GENOMIC DNA]</scope>
    <source>
        <strain evidence="1 2">TBRC 11910</strain>
    </source>
</reference>
<accession>A0A848KQD2</accession>
<name>A0A848KQD2_9ACTN</name>
<protein>
    <recommendedName>
        <fullName evidence="3">Nucleotidyl transferase AbiEii toxin, Type IV TA system</fullName>
    </recommendedName>
</protein>
<dbReference type="AlphaFoldDB" id="A0A848KQD2"/>